<sequence>YGMEDMYSYLRDVQKIPVLHNRALNEDGTWLYCPNYTLDDLVEEREIDIAAFETTMNNNPIPSSGIFFNADHWIEVEKTDCATCKIKHRPWKHEQGVMYYCAIDPNRGMTDSADNAAIIIFGILRGIGMVVDGFVGKTRDIVKEYDHFYGEYKLIWTLVEKTFAQIDMNRFTRYTGIIPYTDTTPKAKYMRIDAMRPYFASGLIQVVKQDSVKDKEEGKPYPFLYNEYRSYNQTPSTPARKDDALDSLSMIIQHAGQYLEKYIDTHTDWSESSDFHLTVEG</sequence>
<comment type="caution">
    <text evidence="1">The sequence shown here is derived from an EMBL/GenBank/DDBJ whole genome shotgun (WGS) entry which is preliminary data.</text>
</comment>
<proteinExistence type="predicted"/>
<accession>A0A0F9FPH1</accession>
<name>A0A0F9FPH1_9ZZZZ</name>
<reference evidence="1" key="1">
    <citation type="journal article" date="2015" name="Nature">
        <title>Complex archaea that bridge the gap between prokaryotes and eukaryotes.</title>
        <authorList>
            <person name="Spang A."/>
            <person name="Saw J.H."/>
            <person name="Jorgensen S.L."/>
            <person name="Zaremba-Niedzwiedzka K."/>
            <person name="Martijn J."/>
            <person name="Lind A.E."/>
            <person name="van Eijk R."/>
            <person name="Schleper C."/>
            <person name="Guy L."/>
            <person name="Ettema T.J."/>
        </authorList>
    </citation>
    <scope>NUCLEOTIDE SEQUENCE</scope>
</reference>
<feature type="non-terminal residue" evidence="1">
    <location>
        <position position="1"/>
    </location>
</feature>
<protein>
    <recommendedName>
        <fullName evidence="2">Terminase large subunit gp17-like C-terminal domain-containing protein</fullName>
    </recommendedName>
</protein>
<evidence type="ECO:0008006" key="2">
    <source>
        <dbReference type="Google" id="ProtNLM"/>
    </source>
</evidence>
<gene>
    <name evidence="1" type="ORF">LCGC14_1925310</name>
</gene>
<organism evidence="1">
    <name type="scientific">marine sediment metagenome</name>
    <dbReference type="NCBI Taxonomy" id="412755"/>
    <lineage>
        <taxon>unclassified sequences</taxon>
        <taxon>metagenomes</taxon>
        <taxon>ecological metagenomes</taxon>
    </lineage>
</organism>
<dbReference type="AlphaFoldDB" id="A0A0F9FPH1"/>
<evidence type="ECO:0000313" key="1">
    <source>
        <dbReference type="EMBL" id="KKL88379.1"/>
    </source>
</evidence>
<dbReference type="EMBL" id="LAZR01020581">
    <property type="protein sequence ID" value="KKL88379.1"/>
    <property type="molecule type" value="Genomic_DNA"/>
</dbReference>